<dbReference type="Proteomes" id="UP000237082">
    <property type="component" value="Unassembled WGS sequence"/>
</dbReference>
<keyword evidence="2" id="KW-1185">Reference proteome</keyword>
<evidence type="ECO:0000313" key="1">
    <source>
        <dbReference type="EMBL" id="POZ61357.1"/>
    </source>
</evidence>
<sequence length="116" mass="12425">MARLAIAAQSSARLSVPAKSHALAALAQPRAGKADASAAKGEPRLTMEGLRQQMRSLEPENPNAKPLREDVDKARLARGIDRAERADCKNAYAGMGLLAAPMLLKDAFDKDNGCKW</sequence>
<gene>
    <name evidence="1" type="ORF">C2I19_13945</name>
</gene>
<organism evidence="1 2">
    <name type="scientific">Chromobacterium alticapitis</name>
    <dbReference type="NCBI Taxonomy" id="2073169"/>
    <lineage>
        <taxon>Bacteria</taxon>
        <taxon>Pseudomonadati</taxon>
        <taxon>Pseudomonadota</taxon>
        <taxon>Betaproteobacteria</taxon>
        <taxon>Neisseriales</taxon>
        <taxon>Chromobacteriaceae</taxon>
        <taxon>Chromobacterium</taxon>
    </lineage>
</organism>
<reference evidence="2" key="1">
    <citation type="submission" date="2018-02" db="EMBL/GenBank/DDBJ databases">
        <authorList>
            <person name="O'Hara-Hanley K."/>
            <person name="Soby S."/>
        </authorList>
    </citation>
    <scope>NUCLEOTIDE SEQUENCE [LARGE SCALE GENOMIC DNA]</scope>
    <source>
        <strain evidence="2">MWU14-2602</strain>
    </source>
</reference>
<protein>
    <submittedName>
        <fullName evidence="1">Uncharacterized protein</fullName>
    </submittedName>
</protein>
<dbReference type="EMBL" id="PQWB01000056">
    <property type="protein sequence ID" value="POZ61357.1"/>
    <property type="molecule type" value="Genomic_DNA"/>
</dbReference>
<proteinExistence type="predicted"/>
<comment type="caution">
    <text evidence="1">The sequence shown here is derived from an EMBL/GenBank/DDBJ whole genome shotgun (WGS) entry which is preliminary data.</text>
</comment>
<accession>A0A2S5DEF6</accession>
<evidence type="ECO:0000313" key="2">
    <source>
        <dbReference type="Proteomes" id="UP000237082"/>
    </source>
</evidence>
<name>A0A2S5DEF6_9NEIS</name>
<dbReference type="AlphaFoldDB" id="A0A2S5DEF6"/>